<keyword evidence="2" id="KW-1185">Reference proteome</keyword>
<proteinExistence type="predicted"/>
<evidence type="ECO:0000313" key="1">
    <source>
        <dbReference type="EMBL" id="KIO03117.1"/>
    </source>
</evidence>
<gene>
    <name evidence="1" type="ORF">M404DRAFT_1001733</name>
</gene>
<dbReference type="HOGENOM" id="CLU_2741069_0_0_1"/>
<dbReference type="AlphaFoldDB" id="A0A0C3K0G0"/>
<reference evidence="2" key="2">
    <citation type="submission" date="2015-01" db="EMBL/GenBank/DDBJ databases">
        <title>Evolutionary Origins and Diversification of the Mycorrhizal Mutualists.</title>
        <authorList>
            <consortium name="DOE Joint Genome Institute"/>
            <consortium name="Mycorrhizal Genomics Consortium"/>
            <person name="Kohler A."/>
            <person name="Kuo A."/>
            <person name="Nagy L.G."/>
            <person name="Floudas D."/>
            <person name="Copeland A."/>
            <person name="Barry K.W."/>
            <person name="Cichocki N."/>
            <person name="Veneault-Fourrey C."/>
            <person name="LaButti K."/>
            <person name="Lindquist E.A."/>
            <person name="Lipzen A."/>
            <person name="Lundell T."/>
            <person name="Morin E."/>
            <person name="Murat C."/>
            <person name="Riley R."/>
            <person name="Ohm R."/>
            <person name="Sun H."/>
            <person name="Tunlid A."/>
            <person name="Henrissat B."/>
            <person name="Grigoriev I.V."/>
            <person name="Hibbett D.S."/>
            <person name="Martin F."/>
        </authorList>
    </citation>
    <scope>NUCLEOTIDE SEQUENCE [LARGE SCALE GENOMIC DNA]</scope>
    <source>
        <strain evidence="2">Marx 270</strain>
    </source>
</reference>
<dbReference type="Proteomes" id="UP000054217">
    <property type="component" value="Unassembled WGS sequence"/>
</dbReference>
<dbReference type="EMBL" id="KN831978">
    <property type="protein sequence ID" value="KIO03117.1"/>
    <property type="molecule type" value="Genomic_DNA"/>
</dbReference>
<protein>
    <submittedName>
        <fullName evidence="1">Uncharacterized protein</fullName>
    </submittedName>
</protein>
<dbReference type="InParanoid" id="A0A0C3K0G0"/>
<reference evidence="1 2" key="1">
    <citation type="submission" date="2014-04" db="EMBL/GenBank/DDBJ databases">
        <authorList>
            <consortium name="DOE Joint Genome Institute"/>
            <person name="Kuo A."/>
            <person name="Kohler A."/>
            <person name="Costa M.D."/>
            <person name="Nagy L.G."/>
            <person name="Floudas D."/>
            <person name="Copeland A."/>
            <person name="Barry K.W."/>
            <person name="Cichocki N."/>
            <person name="Veneault-Fourrey C."/>
            <person name="LaButti K."/>
            <person name="Lindquist E.A."/>
            <person name="Lipzen A."/>
            <person name="Lundell T."/>
            <person name="Morin E."/>
            <person name="Murat C."/>
            <person name="Sun H."/>
            <person name="Tunlid A."/>
            <person name="Henrissat B."/>
            <person name="Grigoriev I.V."/>
            <person name="Hibbett D.S."/>
            <person name="Martin F."/>
            <person name="Nordberg H.P."/>
            <person name="Cantor M.N."/>
            <person name="Hua S.X."/>
        </authorList>
    </citation>
    <scope>NUCLEOTIDE SEQUENCE [LARGE SCALE GENOMIC DNA]</scope>
    <source>
        <strain evidence="1 2">Marx 270</strain>
    </source>
</reference>
<organism evidence="1 2">
    <name type="scientific">Pisolithus tinctorius Marx 270</name>
    <dbReference type="NCBI Taxonomy" id="870435"/>
    <lineage>
        <taxon>Eukaryota</taxon>
        <taxon>Fungi</taxon>
        <taxon>Dikarya</taxon>
        <taxon>Basidiomycota</taxon>
        <taxon>Agaricomycotina</taxon>
        <taxon>Agaricomycetes</taxon>
        <taxon>Agaricomycetidae</taxon>
        <taxon>Boletales</taxon>
        <taxon>Sclerodermatineae</taxon>
        <taxon>Pisolithaceae</taxon>
        <taxon>Pisolithus</taxon>
    </lineage>
</organism>
<name>A0A0C3K0G0_PISTI</name>
<evidence type="ECO:0000313" key="2">
    <source>
        <dbReference type="Proteomes" id="UP000054217"/>
    </source>
</evidence>
<sequence length="71" mass="8146">MLFVTQVFTLRDTPMTRVGCKNLMTDWLGVHQRIGLSLPKINLSRCNQRFRLLAGGEVEVRSDQPSKERIS</sequence>
<accession>A0A0C3K0G0</accession>